<dbReference type="AlphaFoldDB" id="A0A554VJ31"/>
<reference evidence="3 4" key="1">
    <citation type="submission" date="2019-07" db="EMBL/GenBank/DDBJ databases">
        <title>The draft genome sequence of Aquimarina algiphila M91.</title>
        <authorList>
            <person name="Meng X."/>
        </authorList>
    </citation>
    <scope>NUCLEOTIDE SEQUENCE [LARGE SCALE GENOMIC DNA]</scope>
    <source>
        <strain evidence="3 4">M91</strain>
    </source>
</reference>
<organism evidence="3 4">
    <name type="scientific">Aquimarina algiphila</name>
    <dbReference type="NCBI Taxonomy" id="2047982"/>
    <lineage>
        <taxon>Bacteria</taxon>
        <taxon>Pseudomonadati</taxon>
        <taxon>Bacteroidota</taxon>
        <taxon>Flavobacteriia</taxon>
        <taxon>Flavobacteriales</taxon>
        <taxon>Flavobacteriaceae</taxon>
        <taxon>Aquimarina</taxon>
    </lineage>
</organism>
<feature type="domain" description="DUF547" evidence="2">
    <location>
        <begin position="74"/>
        <end position="179"/>
    </location>
</feature>
<evidence type="ECO:0000313" key="3">
    <source>
        <dbReference type="EMBL" id="TSE07819.1"/>
    </source>
</evidence>
<dbReference type="PANTHER" id="PTHR46361:SF3">
    <property type="entry name" value="ELECTRON CARRIER_ PROTEIN DISULFIDE OXIDOREDUCTASE"/>
    <property type="match status" value="1"/>
</dbReference>
<keyword evidence="4" id="KW-1185">Reference proteome</keyword>
<dbReference type="InterPro" id="IPR006869">
    <property type="entry name" value="DUF547"/>
</dbReference>
<dbReference type="EMBL" id="VLNR01000029">
    <property type="protein sequence ID" value="TSE07819.1"/>
    <property type="molecule type" value="Genomic_DNA"/>
</dbReference>
<evidence type="ECO:0000256" key="1">
    <source>
        <dbReference type="SAM" id="SignalP"/>
    </source>
</evidence>
<name>A0A554VJ31_9FLAO</name>
<keyword evidence="1" id="KW-0732">Signal</keyword>
<feature type="signal peptide" evidence="1">
    <location>
        <begin position="1"/>
        <end position="25"/>
    </location>
</feature>
<comment type="caution">
    <text evidence="3">The sequence shown here is derived from an EMBL/GenBank/DDBJ whole genome shotgun (WGS) entry which is preliminary data.</text>
</comment>
<dbReference type="Proteomes" id="UP000318833">
    <property type="component" value="Unassembled WGS sequence"/>
</dbReference>
<dbReference type="Pfam" id="PF04784">
    <property type="entry name" value="DUF547"/>
    <property type="match status" value="1"/>
</dbReference>
<dbReference type="PANTHER" id="PTHR46361">
    <property type="entry name" value="ELECTRON CARRIER/ PROTEIN DISULFIDE OXIDOREDUCTASE"/>
    <property type="match status" value="1"/>
</dbReference>
<sequence>MKTSKKHSITLLALVVVLFCFKAKAQDKADHSVWDQILILNVSEDGKVNYEGVMKDSPLFYQYFRSLSNNPPTEEWTREEKLAYWVNAYNSIAVKMIIDNYPVKNINELHDPWNQKFFRIKDKRYSLDDIEHKILRKFNEPRIHFIINCASSSSPKLMNMAYTAKNINEALEKCTKDFINDPTKNIITEDQVSLSQIFEWYKDDFNNGNVTEFINLYSDVKIQKIPKNGYKEYDWALNEQ</sequence>
<dbReference type="OrthoDB" id="526867at2"/>
<accession>A0A554VJ31</accession>
<dbReference type="RefSeq" id="WP_109434462.1">
    <property type="nucleotide sequence ID" value="NZ_CANLFO010000013.1"/>
</dbReference>
<feature type="chain" id="PRO_5022072897" evidence="1">
    <location>
        <begin position="26"/>
        <end position="240"/>
    </location>
</feature>
<evidence type="ECO:0000313" key="4">
    <source>
        <dbReference type="Proteomes" id="UP000318833"/>
    </source>
</evidence>
<protein>
    <submittedName>
        <fullName evidence="3">DUF547 domain-containing protein</fullName>
    </submittedName>
</protein>
<evidence type="ECO:0000259" key="2">
    <source>
        <dbReference type="Pfam" id="PF04784"/>
    </source>
</evidence>
<proteinExistence type="predicted"/>
<gene>
    <name evidence="3" type="ORF">FOF46_14795</name>
</gene>